<keyword evidence="2" id="KW-1185">Reference proteome</keyword>
<dbReference type="Proteomes" id="UP000317243">
    <property type="component" value="Unassembled WGS sequence"/>
</dbReference>
<accession>A0A5C5WN30</accession>
<name>A0A5C5WN30_9PLAN</name>
<gene>
    <name evidence="1" type="ORF">KOR42_34730</name>
</gene>
<evidence type="ECO:0000313" key="2">
    <source>
        <dbReference type="Proteomes" id="UP000317243"/>
    </source>
</evidence>
<dbReference type="AlphaFoldDB" id="A0A5C5WN30"/>
<protein>
    <submittedName>
        <fullName evidence="1">Uncharacterized protein</fullName>
    </submittedName>
</protein>
<sequence>MTQSIEKPDRQQPPKVSRNKRHWPRLFGLFIALLIFLMSGNSSSCQAQSRFSTRSRTAAYHPTSTQLPTEVPKLTRNAITPSMLPDRLEQTSLSACSRGLMSVSDFLFYQSLARDARLCHQNCSRSDEQLVWRHYQSQIREIAAALNTASGLSGRSNFEQESCAVRFAIAESAVRLAQLTDDSARISAARQWEISEAEQLVSAVRRNMNFGLASPFELASAEARFAKSRQQPLDEQLKPWKRYLAWQAASPVADQSEPIDASSTARLSMDELVLENALESEDVADINRICTTACKVAEEQFSEVLNSGTQVRHTLPQLLRSLVLRDQLLRIQEQLPVDSTNCDRKSFDADWSTLNAIAGSTVDRRGRVEADYIAVELCNVSFSSPTQ</sequence>
<reference evidence="1 2" key="1">
    <citation type="submission" date="2019-02" db="EMBL/GenBank/DDBJ databases">
        <title>Deep-cultivation of Planctomycetes and their phenomic and genomic characterization uncovers novel biology.</title>
        <authorList>
            <person name="Wiegand S."/>
            <person name="Jogler M."/>
            <person name="Boedeker C."/>
            <person name="Pinto D."/>
            <person name="Vollmers J."/>
            <person name="Rivas-Marin E."/>
            <person name="Kohn T."/>
            <person name="Peeters S.H."/>
            <person name="Heuer A."/>
            <person name="Rast P."/>
            <person name="Oberbeckmann S."/>
            <person name="Bunk B."/>
            <person name="Jeske O."/>
            <person name="Meyerdierks A."/>
            <person name="Storesund J.E."/>
            <person name="Kallscheuer N."/>
            <person name="Luecker S."/>
            <person name="Lage O.M."/>
            <person name="Pohl T."/>
            <person name="Merkel B.J."/>
            <person name="Hornburger P."/>
            <person name="Mueller R.-W."/>
            <person name="Bruemmer F."/>
            <person name="Labrenz M."/>
            <person name="Spormann A.M."/>
            <person name="Op Den Camp H."/>
            <person name="Overmann J."/>
            <person name="Amann R."/>
            <person name="Jetten M.S.M."/>
            <person name="Mascher T."/>
            <person name="Medema M.H."/>
            <person name="Devos D.P."/>
            <person name="Kaster A.-K."/>
            <person name="Ovreas L."/>
            <person name="Rohde M."/>
            <person name="Galperin M.Y."/>
            <person name="Jogler C."/>
        </authorList>
    </citation>
    <scope>NUCLEOTIDE SEQUENCE [LARGE SCALE GENOMIC DNA]</scope>
    <source>
        <strain evidence="1 2">KOR42</strain>
    </source>
</reference>
<proteinExistence type="predicted"/>
<evidence type="ECO:0000313" key="1">
    <source>
        <dbReference type="EMBL" id="TWT51585.1"/>
    </source>
</evidence>
<comment type="caution">
    <text evidence="1">The sequence shown here is derived from an EMBL/GenBank/DDBJ whole genome shotgun (WGS) entry which is preliminary data.</text>
</comment>
<organism evidence="1 2">
    <name type="scientific">Thalassoglobus neptunius</name>
    <dbReference type="NCBI Taxonomy" id="1938619"/>
    <lineage>
        <taxon>Bacteria</taxon>
        <taxon>Pseudomonadati</taxon>
        <taxon>Planctomycetota</taxon>
        <taxon>Planctomycetia</taxon>
        <taxon>Planctomycetales</taxon>
        <taxon>Planctomycetaceae</taxon>
        <taxon>Thalassoglobus</taxon>
    </lineage>
</organism>
<dbReference type="RefSeq" id="WP_146510923.1">
    <property type="nucleotide sequence ID" value="NZ_SIHI01000012.1"/>
</dbReference>
<dbReference type="EMBL" id="SIHI01000012">
    <property type="protein sequence ID" value="TWT51585.1"/>
    <property type="molecule type" value="Genomic_DNA"/>
</dbReference>